<proteinExistence type="predicted"/>
<evidence type="ECO:0000256" key="1">
    <source>
        <dbReference type="SAM" id="Phobius"/>
    </source>
</evidence>
<protein>
    <submittedName>
        <fullName evidence="4">GGDEF domain-containing protein</fullName>
    </submittedName>
</protein>
<keyword evidence="1" id="KW-0472">Membrane</keyword>
<dbReference type="InterPro" id="IPR029787">
    <property type="entry name" value="Nucleotide_cyclase"/>
</dbReference>
<dbReference type="SUPFAM" id="SSF55073">
    <property type="entry name" value="Nucleotide cyclase"/>
    <property type="match status" value="1"/>
</dbReference>
<dbReference type="KEGG" id="fit:Fi14EGH31_20390"/>
<dbReference type="Proteomes" id="UP000593842">
    <property type="component" value="Chromosome"/>
</dbReference>
<dbReference type="RefSeq" id="WP_022001817.1">
    <property type="nucleotide sequence ID" value="NZ_AP024085.1"/>
</dbReference>
<dbReference type="PANTHER" id="PTHR45138">
    <property type="entry name" value="REGULATORY COMPONENTS OF SENSORY TRANSDUCTION SYSTEM"/>
    <property type="match status" value="1"/>
</dbReference>
<evidence type="ECO:0000313" key="3">
    <source>
        <dbReference type="EMBL" id="BCL58327.1"/>
    </source>
</evidence>
<sequence length="355" mass="41070">MKLKRSKNKMIERFLQGFLIIILVILTIFMMNDVNKIQGNARVINYAGIIRGATQREIKLEISGNKNNSLIRYLDNIFDGLMDGGGKYQLTKLNDQKYQKKLVELNKSWISLKEEIQKVREDGYENTNIIEMSENYFYLADETVSAAEEYSQYCASQLDMIEKGLIVTCTLIICIIIRESISAVVLMKKNKELNKLAYIDLHTGLPNRSRVEELLIEYHQFEKPTAMIIFDLNDLKEVNDTLGHIAGDTLIMNFAHIIRTSIPEKYFVGRYGGDEFIALLNDVSEDEVKSIIKKVQDEANRYNELSKQIYIEFAYGYALSINYQEANLKVLLNQADKNMYECKTRMKQAKQNLKK</sequence>
<dbReference type="NCBIfam" id="TIGR00254">
    <property type="entry name" value="GGDEF"/>
    <property type="match status" value="1"/>
</dbReference>
<name>A0A2T3FLA7_9FIRM</name>
<dbReference type="AlphaFoldDB" id="A0A2T3FLA7"/>
<evidence type="ECO:0000259" key="2">
    <source>
        <dbReference type="PROSITE" id="PS50887"/>
    </source>
</evidence>
<dbReference type="GO" id="GO:0052621">
    <property type="term" value="F:diguanylate cyclase activity"/>
    <property type="evidence" value="ECO:0007669"/>
    <property type="project" value="TreeGrafter"/>
</dbReference>
<accession>A0A2T3FLA7</accession>
<dbReference type="Pfam" id="PF00990">
    <property type="entry name" value="GGDEF"/>
    <property type="match status" value="1"/>
</dbReference>
<dbReference type="InterPro" id="IPR043128">
    <property type="entry name" value="Rev_trsase/Diguanyl_cyclase"/>
</dbReference>
<dbReference type="EMBL" id="PYLQ01000029">
    <property type="protein sequence ID" value="PST36058.1"/>
    <property type="molecule type" value="Genomic_DNA"/>
</dbReference>
<keyword evidence="1" id="KW-0812">Transmembrane</keyword>
<feature type="domain" description="GGDEF" evidence="2">
    <location>
        <begin position="223"/>
        <end position="355"/>
    </location>
</feature>
<feature type="transmembrane region" description="Helical" evidence="1">
    <location>
        <begin position="12"/>
        <end position="31"/>
    </location>
</feature>
<reference evidence="3" key="2">
    <citation type="journal article" date="2020" name="Microbiol. Resour. Announc.">
        <title>Complete Genome Sequence of Faecalibacillus intestinalis JCM 34082, Isolated from Feces from a Healthy Japanese Female.</title>
        <authorList>
            <person name="Sakamoto M."/>
            <person name="Ikeyama N."/>
            <person name="Toyoda A."/>
            <person name="Murakami T."/>
            <person name="Mori H."/>
            <person name="Ohkuma M."/>
        </authorList>
    </citation>
    <scope>NUCLEOTIDE SEQUENCE</scope>
    <source>
        <strain evidence="3">14EGH31</strain>
    </source>
</reference>
<keyword evidence="5" id="KW-1185">Reference proteome</keyword>
<organism evidence="4 5">
    <name type="scientific">Faecalibacillus intestinalis</name>
    <dbReference type="NCBI Taxonomy" id="1982626"/>
    <lineage>
        <taxon>Bacteria</taxon>
        <taxon>Bacillati</taxon>
        <taxon>Bacillota</taxon>
        <taxon>Erysipelotrichia</taxon>
        <taxon>Erysipelotrichales</taxon>
        <taxon>Coprobacillaceae</taxon>
        <taxon>Faecalibacillus</taxon>
    </lineage>
</organism>
<dbReference type="PROSITE" id="PS50887">
    <property type="entry name" value="GGDEF"/>
    <property type="match status" value="1"/>
</dbReference>
<gene>
    <name evidence="4" type="ORF">C7U54_13520</name>
    <name evidence="3" type="ORF">Fi14EGH31_20390</name>
</gene>
<dbReference type="GeneID" id="70580479"/>
<dbReference type="SMART" id="SM00267">
    <property type="entry name" value="GGDEF"/>
    <property type="match status" value="1"/>
</dbReference>
<dbReference type="Gene3D" id="3.30.70.270">
    <property type="match status" value="1"/>
</dbReference>
<dbReference type="CDD" id="cd01949">
    <property type="entry name" value="GGDEF"/>
    <property type="match status" value="1"/>
</dbReference>
<keyword evidence="1" id="KW-1133">Transmembrane helix</keyword>
<reference evidence="6" key="3">
    <citation type="submission" date="2020-09" db="EMBL/GenBank/DDBJ databases">
        <title>Complete genome sequencing of Faecalibacillus intestinalis strain 14EGH31.</title>
        <authorList>
            <person name="Sakamoto M."/>
            <person name="Murakami T."/>
            <person name="Mori H."/>
        </authorList>
    </citation>
    <scope>NUCLEOTIDE SEQUENCE [LARGE SCALE GENOMIC DNA]</scope>
    <source>
        <strain evidence="6">14EGH31</strain>
    </source>
</reference>
<dbReference type="Proteomes" id="UP000240974">
    <property type="component" value="Unassembled WGS sequence"/>
</dbReference>
<evidence type="ECO:0000313" key="5">
    <source>
        <dbReference type="Proteomes" id="UP000240974"/>
    </source>
</evidence>
<dbReference type="InterPro" id="IPR000160">
    <property type="entry name" value="GGDEF_dom"/>
</dbReference>
<dbReference type="InterPro" id="IPR050469">
    <property type="entry name" value="Diguanylate_Cyclase"/>
</dbReference>
<dbReference type="EMBL" id="AP024085">
    <property type="protein sequence ID" value="BCL58327.1"/>
    <property type="molecule type" value="Genomic_DNA"/>
</dbReference>
<dbReference type="PANTHER" id="PTHR45138:SF9">
    <property type="entry name" value="DIGUANYLATE CYCLASE DGCM-RELATED"/>
    <property type="match status" value="1"/>
</dbReference>
<evidence type="ECO:0000313" key="6">
    <source>
        <dbReference type="Proteomes" id="UP000593842"/>
    </source>
</evidence>
<reference evidence="4 5" key="1">
    <citation type="journal article" date="2019" name="Int. J. Syst. Evol. Microbiol.">
        <title>Faecalibacillus intestinalis gen. nov., sp. nov. and Faecalibacillus faecis sp. nov., isolated from human faeces.</title>
        <authorList>
            <person name="Seo B."/>
            <person name="Jeon K."/>
            <person name="Baek I."/>
            <person name="Lee Y.M."/>
            <person name="Baek K."/>
            <person name="Ko G."/>
        </authorList>
    </citation>
    <scope>NUCLEOTIDE SEQUENCE [LARGE SCALE GENOMIC DNA]</scope>
    <source>
        <strain evidence="4 5">SNUG30099</strain>
    </source>
</reference>
<evidence type="ECO:0000313" key="4">
    <source>
        <dbReference type="EMBL" id="PST36058.1"/>
    </source>
</evidence>